<proteinExistence type="predicted"/>
<gene>
    <name evidence="2" type="ORF">IAB69_03620</name>
</gene>
<dbReference type="EMBL" id="DVNE01000035">
    <property type="protein sequence ID" value="HIU61719.1"/>
    <property type="molecule type" value="Genomic_DNA"/>
</dbReference>
<comment type="caution">
    <text evidence="2">The sequence shown here is derived from an EMBL/GenBank/DDBJ whole genome shotgun (WGS) entry which is preliminary data.</text>
</comment>
<evidence type="ECO:0000313" key="2">
    <source>
        <dbReference type="EMBL" id="HIU61719.1"/>
    </source>
</evidence>
<feature type="compositionally biased region" description="Low complexity" evidence="1">
    <location>
        <begin position="111"/>
        <end position="124"/>
    </location>
</feature>
<sequence>MQLFLILLLLMYGGKGLNFSTLKQFEPILETFGGKELKDALKGAEELEEVISAVGKFGSQGNTSSDGVNSGGSGSFAGSGAQSGGHNTSGGGSSDGQQNNLHKEYEHNNFSAGSATSGAQQANARDYSAKDVEPNREQYGRGDVNFGLDPVAPIADREIIYRLARYFASQPHGA</sequence>
<dbReference type="Proteomes" id="UP000824110">
    <property type="component" value="Unassembled WGS sequence"/>
</dbReference>
<evidence type="ECO:0000256" key="1">
    <source>
        <dbReference type="SAM" id="MobiDB-lite"/>
    </source>
</evidence>
<reference evidence="2" key="2">
    <citation type="journal article" date="2021" name="PeerJ">
        <title>Extensive microbial diversity within the chicken gut microbiome revealed by metagenomics and culture.</title>
        <authorList>
            <person name="Gilroy R."/>
            <person name="Ravi A."/>
            <person name="Getino M."/>
            <person name="Pursley I."/>
            <person name="Horton D.L."/>
            <person name="Alikhan N.F."/>
            <person name="Baker D."/>
            <person name="Gharbi K."/>
            <person name="Hall N."/>
            <person name="Watson M."/>
            <person name="Adriaenssens E.M."/>
            <person name="Foster-Nyarko E."/>
            <person name="Jarju S."/>
            <person name="Secka A."/>
            <person name="Antonio M."/>
            <person name="Oren A."/>
            <person name="Chaudhuri R.R."/>
            <person name="La Ragione R."/>
            <person name="Hildebrand F."/>
            <person name="Pallen M.J."/>
        </authorList>
    </citation>
    <scope>NUCLEOTIDE SEQUENCE</scope>
    <source>
        <strain evidence="2">CHK195-12923</strain>
    </source>
</reference>
<name>A0A9D1MK08_9FIRM</name>
<feature type="compositionally biased region" description="Basic and acidic residues" evidence="1">
    <location>
        <begin position="127"/>
        <end position="138"/>
    </location>
</feature>
<dbReference type="AlphaFoldDB" id="A0A9D1MK08"/>
<protein>
    <submittedName>
        <fullName evidence="2">Uncharacterized protein</fullName>
    </submittedName>
</protein>
<feature type="compositionally biased region" description="Gly residues" evidence="1">
    <location>
        <begin position="69"/>
        <end position="94"/>
    </location>
</feature>
<organism evidence="2 3">
    <name type="scientific">Candidatus Coproplasma excrementigallinarum</name>
    <dbReference type="NCBI Taxonomy" id="2840747"/>
    <lineage>
        <taxon>Bacteria</taxon>
        <taxon>Bacillati</taxon>
        <taxon>Bacillota</taxon>
        <taxon>Clostridia</taxon>
        <taxon>Eubacteriales</taxon>
        <taxon>Candidatus Coproplasma</taxon>
    </lineage>
</organism>
<accession>A0A9D1MK08</accession>
<feature type="region of interest" description="Disordered" evidence="1">
    <location>
        <begin position="61"/>
        <end position="138"/>
    </location>
</feature>
<reference evidence="2" key="1">
    <citation type="submission" date="2020-10" db="EMBL/GenBank/DDBJ databases">
        <authorList>
            <person name="Gilroy R."/>
        </authorList>
    </citation>
    <scope>NUCLEOTIDE SEQUENCE</scope>
    <source>
        <strain evidence="2">CHK195-12923</strain>
    </source>
</reference>
<evidence type="ECO:0000313" key="3">
    <source>
        <dbReference type="Proteomes" id="UP000824110"/>
    </source>
</evidence>